<comment type="caution">
    <text evidence="3">The sequence shown here is derived from an EMBL/GenBank/DDBJ whole genome shotgun (WGS) entry which is preliminary data.</text>
</comment>
<dbReference type="AlphaFoldDB" id="A0A6D2IB77"/>
<dbReference type="PANTHER" id="PTHR46991:SF37">
    <property type="entry name" value="57 KDA HEAT SHOCK PROTEIN-RELATED"/>
    <property type="match status" value="1"/>
</dbReference>
<dbReference type="InterPro" id="IPR044656">
    <property type="entry name" value="HSP14.7/HSP23.5/HSP23.6-like"/>
</dbReference>
<evidence type="ECO:0000313" key="3">
    <source>
        <dbReference type="EMBL" id="CAA7024993.1"/>
    </source>
</evidence>
<sequence length="122" mass="13233">MLIGFRATDPQDPAFTGPVILPHPSVTEGSKSAYESMRLEDGSLFVRIDMPGVPDDQFTVAVDNDGGVIVSGRAPRAIYDSSGREYKGKVAVVPQGYDESQIKVITKRGVIRLIIPPFEDLV</sequence>
<name>A0A6D2IB77_9BRAS</name>
<dbReference type="InterPro" id="IPR002068">
    <property type="entry name" value="A-crystallin/Hsp20_dom"/>
</dbReference>
<evidence type="ECO:0000256" key="1">
    <source>
        <dbReference type="PROSITE-ProRule" id="PRU00285"/>
    </source>
</evidence>
<comment type="similarity">
    <text evidence="1">Belongs to the small heat shock protein (HSP20) family.</text>
</comment>
<evidence type="ECO:0000259" key="2">
    <source>
        <dbReference type="PROSITE" id="PS01031"/>
    </source>
</evidence>
<keyword evidence="4" id="KW-1185">Reference proteome</keyword>
<dbReference type="InterPro" id="IPR008978">
    <property type="entry name" value="HSP20-like_chaperone"/>
</dbReference>
<protein>
    <recommendedName>
        <fullName evidence="2">SHSP domain-containing protein</fullName>
    </recommendedName>
</protein>
<dbReference type="CDD" id="cd00298">
    <property type="entry name" value="ACD_sHsps_p23-like"/>
    <property type="match status" value="1"/>
</dbReference>
<dbReference type="Gene3D" id="2.60.40.790">
    <property type="match status" value="1"/>
</dbReference>
<accession>A0A6D2IB77</accession>
<reference evidence="3" key="1">
    <citation type="submission" date="2020-01" db="EMBL/GenBank/DDBJ databases">
        <authorList>
            <person name="Mishra B."/>
        </authorList>
    </citation>
    <scope>NUCLEOTIDE SEQUENCE [LARGE SCALE GENOMIC DNA]</scope>
</reference>
<proteinExistence type="inferred from homology"/>
<dbReference type="PANTHER" id="PTHR46991">
    <property type="entry name" value="23.5 KDA HEAT SHOCK PROTEIN, MITOCHONDRIAL"/>
    <property type="match status" value="1"/>
</dbReference>
<organism evidence="3 4">
    <name type="scientific">Microthlaspi erraticum</name>
    <dbReference type="NCBI Taxonomy" id="1685480"/>
    <lineage>
        <taxon>Eukaryota</taxon>
        <taxon>Viridiplantae</taxon>
        <taxon>Streptophyta</taxon>
        <taxon>Embryophyta</taxon>
        <taxon>Tracheophyta</taxon>
        <taxon>Spermatophyta</taxon>
        <taxon>Magnoliopsida</taxon>
        <taxon>eudicotyledons</taxon>
        <taxon>Gunneridae</taxon>
        <taxon>Pentapetalae</taxon>
        <taxon>rosids</taxon>
        <taxon>malvids</taxon>
        <taxon>Brassicales</taxon>
        <taxon>Brassicaceae</taxon>
        <taxon>Coluteocarpeae</taxon>
        <taxon>Microthlaspi</taxon>
    </lineage>
</organism>
<dbReference type="Proteomes" id="UP000467841">
    <property type="component" value="Unassembled WGS sequence"/>
</dbReference>
<dbReference type="OrthoDB" id="10464972at2759"/>
<gene>
    <name evidence="3" type="ORF">MERR_LOCUS12228</name>
</gene>
<evidence type="ECO:0000313" key="4">
    <source>
        <dbReference type="Proteomes" id="UP000467841"/>
    </source>
</evidence>
<dbReference type="EMBL" id="CACVBM020000965">
    <property type="protein sequence ID" value="CAA7024993.1"/>
    <property type="molecule type" value="Genomic_DNA"/>
</dbReference>
<feature type="domain" description="SHSP" evidence="2">
    <location>
        <begin position="25"/>
        <end position="122"/>
    </location>
</feature>
<dbReference type="PROSITE" id="PS01031">
    <property type="entry name" value="SHSP"/>
    <property type="match status" value="1"/>
</dbReference>
<dbReference type="SUPFAM" id="SSF49764">
    <property type="entry name" value="HSP20-like chaperones"/>
    <property type="match status" value="1"/>
</dbReference>